<dbReference type="AlphaFoldDB" id="A0A183KP40"/>
<proteinExistence type="predicted"/>
<dbReference type="Proteomes" id="UP000279833">
    <property type="component" value="Unassembled WGS sequence"/>
</dbReference>
<name>A0A183KP40_9TREM</name>
<keyword evidence="2" id="KW-1185">Reference proteome</keyword>
<organism evidence="3">
    <name type="scientific">Schistosoma curassoni</name>
    <dbReference type="NCBI Taxonomy" id="6186"/>
    <lineage>
        <taxon>Eukaryota</taxon>
        <taxon>Metazoa</taxon>
        <taxon>Spiralia</taxon>
        <taxon>Lophotrochozoa</taxon>
        <taxon>Platyhelminthes</taxon>
        <taxon>Trematoda</taxon>
        <taxon>Digenea</taxon>
        <taxon>Strigeidida</taxon>
        <taxon>Schistosomatoidea</taxon>
        <taxon>Schistosomatidae</taxon>
        <taxon>Schistosoma</taxon>
    </lineage>
</organism>
<evidence type="ECO:0000313" key="1">
    <source>
        <dbReference type="EMBL" id="VDP62276.1"/>
    </source>
</evidence>
<dbReference type="STRING" id="6186.A0A183KP40"/>
<evidence type="ECO:0000313" key="3">
    <source>
        <dbReference type="WBParaSite" id="SCUD_0001682301-mRNA-1"/>
    </source>
</evidence>
<gene>
    <name evidence="1" type="ORF">SCUD_LOCUS16820</name>
</gene>
<dbReference type="WBParaSite" id="SCUD_0001682301-mRNA-1">
    <property type="protein sequence ID" value="SCUD_0001682301-mRNA-1"/>
    <property type="gene ID" value="SCUD_0001682301"/>
</dbReference>
<sequence>MERLKKQKTTNTTINDMNNIEQLNEDFSKLVNRSQIQLYSALYHYNFIQPKSGEAFTLENTNFFNNYKSDTFGISLKSNQFLELINQCRTFKQGTFPWTKDTVIDTVQKPNIIWIDFSQQESEGVKPVQPKVRMSGWLIPQSHLKDDQLISNDSKSSFGFFQLTSPIAKARYLSIYFTAAKRKIVLASAGIIDLCLRIMKCLFTQQGNRLAKLYLLSIISMSAFDSVGFGSRLEGELILNIHTTKSLSEEEIALCNIFLPLNSKIIEDELKEAECLHYSGIMNKMDQARLYQSLVIYLLHSLSTKEINETQLNTNYDCSYVMVRMKVLNQQLDANNSIRFYLLKV</sequence>
<reference evidence="3" key="1">
    <citation type="submission" date="2016-06" db="UniProtKB">
        <authorList>
            <consortium name="WormBaseParasite"/>
        </authorList>
    </citation>
    <scope>IDENTIFICATION</scope>
</reference>
<reference evidence="1 2" key="2">
    <citation type="submission" date="2018-11" db="EMBL/GenBank/DDBJ databases">
        <authorList>
            <consortium name="Pathogen Informatics"/>
        </authorList>
    </citation>
    <scope>NUCLEOTIDE SEQUENCE [LARGE SCALE GENOMIC DNA]</scope>
    <source>
        <strain evidence="1">Dakar</strain>
        <strain evidence="2">Dakar, Senegal</strain>
    </source>
</reference>
<accession>A0A183KP40</accession>
<dbReference type="EMBL" id="UZAK01039086">
    <property type="protein sequence ID" value="VDP62276.1"/>
    <property type="molecule type" value="Genomic_DNA"/>
</dbReference>
<protein>
    <submittedName>
        <fullName evidence="1 3">Uncharacterized protein</fullName>
    </submittedName>
</protein>
<evidence type="ECO:0000313" key="2">
    <source>
        <dbReference type="Proteomes" id="UP000279833"/>
    </source>
</evidence>